<comment type="caution">
    <text evidence="9">Lacks conserved residue(s) required for the propagation of feature annotation.</text>
</comment>
<evidence type="ECO:0000256" key="1">
    <source>
        <dbReference type="ARBA" id="ARBA00022490"/>
    </source>
</evidence>
<evidence type="ECO:0000256" key="2">
    <source>
        <dbReference type="ARBA" id="ARBA00022598"/>
    </source>
</evidence>
<dbReference type="GO" id="GO:0005524">
    <property type="term" value="F:ATP binding"/>
    <property type="evidence" value="ECO:0007669"/>
    <property type="project" value="UniProtKB-UniRule"/>
</dbReference>
<dbReference type="EMBL" id="CTRP01000010">
    <property type="protein sequence ID" value="CQR72278.1"/>
    <property type="molecule type" value="Genomic_DNA"/>
</dbReference>
<dbReference type="UniPathway" id="UPA00078">
    <property type="reaction ID" value="UER00161"/>
</dbReference>
<dbReference type="PANTHER" id="PTHR43210:SF2">
    <property type="entry name" value="ATP-DEPENDENT DETHIOBIOTIN SYNTHETASE BIOD 2"/>
    <property type="match status" value="1"/>
</dbReference>
<evidence type="ECO:0000256" key="7">
    <source>
        <dbReference type="ARBA" id="ARBA00022842"/>
    </source>
</evidence>
<reference evidence="11" key="1">
    <citation type="submission" date="2015-03" db="EMBL/GenBank/DDBJ databases">
        <authorList>
            <person name="Nijsse Bart"/>
        </authorList>
    </citation>
    <scope>NUCLEOTIDE SEQUENCE [LARGE SCALE GENOMIC DNA]</scope>
</reference>
<evidence type="ECO:0000256" key="3">
    <source>
        <dbReference type="ARBA" id="ARBA00022723"/>
    </source>
</evidence>
<dbReference type="Proteomes" id="UP000049855">
    <property type="component" value="Unassembled WGS sequence"/>
</dbReference>
<proteinExistence type="inferred from homology"/>
<accession>A0A0U1KXX6</accession>
<evidence type="ECO:0000256" key="8">
    <source>
        <dbReference type="ARBA" id="ARBA00047386"/>
    </source>
</evidence>
<evidence type="ECO:0000256" key="5">
    <source>
        <dbReference type="ARBA" id="ARBA00022756"/>
    </source>
</evidence>
<dbReference type="GO" id="GO:0004141">
    <property type="term" value="F:dethiobiotin synthase activity"/>
    <property type="evidence" value="ECO:0007669"/>
    <property type="project" value="UniProtKB-UniRule"/>
</dbReference>
<feature type="binding site" evidence="9">
    <location>
        <begin position="118"/>
        <end position="121"/>
    </location>
    <ligand>
        <name>ATP</name>
        <dbReference type="ChEBI" id="CHEBI:30616"/>
    </ligand>
</feature>
<comment type="subcellular location">
    <subcellularLocation>
        <location evidence="9">Cytoplasm</location>
    </subcellularLocation>
</comment>
<dbReference type="EC" id="6.3.3.3" evidence="9"/>
<protein>
    <recommendedName>
        <fullName evidence="9">ATP-dependent dethiobiotin synthetase BioD</fullName>
        <ecNumber evidence="9">6.3.3.3</ecNumber>
    </recommendedName>
    <alternativeName>
        <fullName evidence="9">DTB synthetase</fullName>
        <shortName evidence="9">DTBS</shortName>
    </alternativeName>
    <alternativeName>
        <fullName evidence="9">Dethiobiotin synthase</fullName>
    </alternativeName>
</protein>
<dbReference type="Gene3D" id="3.40.50.300">
    <property type="entry name" value="P-loop containing nucleotide triphosphate hydrolases"/>
    <property type="match status" value="1"/>
</dbReference>
<dbReference type="PIRSF" id="PIRSF006755">
    <property type="entry name" value="DTB_synth"/>
    <property type="match status" value="1"/>
</dbReference>
<evidence type="ECO:0000313" key="10">
    <source>
        <dbReference type="EMBL" id="CQR72278.1"/>
    </source>
</evidence>
<dbReference type="GO" id="GO:0005829">
    <property type="term" value="C:cytosol"/>
    <property type="evidence" value="ECO:0007669"/>
    <property type="project" value="TreeGrafter"/>
</dbReference>
<feature type="binding site" evidence="9">
    <location>
        <position position="17"/>
    </location>
    <ligand>
        <name>Mg(2+)</name>
        <dbReference type="ChEBI" id="CHEBI:18420"/>
    </ligand>
</feature>
<feature type="binding site" evidence="9">
    <location>
        <begin position="178"/>
        <end position="179"/>
    </location>
    <ligand>
        <name>ATP</name>
        <dbReference type="ChEBI" id="CHEBI:30616"/>
    </ligand>
</feature>
<comment type="subunit">
    <text evidence="9">Homodimer.</text>
</comment>
<dbReference type="RefSeq" id="WP_021167003.1">
    <property type="nucleotide sequence ID" value="NZ_CTRP01000010.1"/>
</dbReference>
<feature type="binding site" evidence="9">
    <location>
        <position position="56"/>
    </location>
    <ligand>
        <name>ATP</name>
        <dbReference type="ChEBI" id="CHEBI:30616"/>
    </ligand>
</feature>
<dbReference type="HAMAP" id="MF_00336">
    <property type="entry name" value="BioD"/>
    <property type="match status" value="1"/>
</dbReference>
<comment type="pathway">
    <text evidence="9">Cofactor biosynthesis; biotin biosynthesis; biotin from 7,8-diaminononanoate: step 1/2.</text>
</comment>
<dbReference type="PANTHER" id="PTHR43210">
    <property type="entry name" value="DETHIOBIOTIN SYNTHETASE"/>
    <property type="match status" value="1"/>
</dbReference>
<feature type="binding site" evidence="9">
    <location>
        <begin position="209"/>
        <end position="211"/>
    </location>
    <ligand>
        <name>ATP</name>
        <dbReference type="ChEBI" id="CHEBI:30616"/>
    </ligand>
</feature>
<keyword evidence="6 9" id="KW-0067">ATP-binding</keyword>
<keyword evidence="1 9" id="KW-0963">Cytoplasm</keyword>
<feature type="active site" evidence="9">
    <location>
        <position position="38"/>
    </location>
</feature>
<feature type="binding site" evidence="9">
    <location>
        <begin position="13"/>
        <end position="18"/>
    </location>
    <ligand>
        <name>ATP</name>
        <dbReference type="ChEBI" id="CHEBI:30616"/>
    </ligand>
</feature>
<evidence type="ECO:0000313" key="11">
    <source>
        <dbReference type="Proteomes" id="UP000049855"/>
    </source>
</evidence>
<dbReference type="GO" id="GO:0009102">
    <property type="term" value="P:biotin biosynthetic process"/>
    <property type="evidence" value="ECO:0007669"/>
    <property type="project" value="UniProtKB-UniRule"/>
</dbReference>
<organism evidence="10 11">
    <name type="scientific">Sporomusa ovata</name>
    <dbReference type="NCBI Taxonomy" id="2378"/>
    <lineage>
        <taxon>Bacteria</taxon>
        <taxon>Bacillati</taxon>
        <taxon>Bacillota</taxon>
        <taxon>Negativicutes</taxon>
        <taxon>Selenomonadales</taxon>
        <taxon>Sporomusaceae</taxon>
        <taxon>Sporomusa</taxon>
    </lineage>
</organism>
<name>A0A0U1KXX6_9FIRM</name>
<keyword evidence="4 9" id="KW-0547">Nucleotide-binding</keyword>
<gene>
    <name evidence="9" type="primary">bioD</name>
    <name evidence="10" type="ORF">SpAn4DRAFT_2738</name>
</gene>
<keyword evidence="11" id="KW-1185">Reference proteome</keyword>
<comment type="similarity">
    <text evidence="9">Belongs to the dethiobiotin synthetase family.</text>
</comment>
<sequence length="254" mass="26655">MQTGLFITATDTDVGKTLISGAIAAALKARGMNVGVVKPVASGGVTNINGQLVSEDASFLMAAAGLSEEWRQEVNPVCLAPALTPAVAATVSGVTINREKLIAICRSMLAKAELTLVEGVGGIAAPIWEDYLVADMVLELKLPAILVTRANLGTINHTVLTAAYARQRGIKLGGIIINRWDEDQVSVLERSNLAYIERLTGLPVLGRFPTVAAVAADLVTLARLGQLAEQHVAIDELVSLMQGGTSYGENGTKR</sequence>
<dbReference type="NCBIfam" id="TIGR00347">
    <property type="entry name" value="bioD"/>
    <property type="match status" value="1"/>
</dbReference>
<dbReference type="GO" id="GO:0000287">
    <property type="term" value="F:magnesium ion binding"/>
    <property type="evidence" value="ECO:0007669"/>
    <property type="project" value="UniProtKB-UniRule"/>
</dbReference>
<comment type="catalytic activity">
    <reaction evidence="8">
        <text>(7R,8S)-8-amino-7-(carboxyamino)nonanoate + ATP = (4R,5S)-dethiobiotin + ADP + phosphate + H(+)</text>
        <dbReference type="Rhea" id="RHEA:63684"/>
        <dbReference type="ChEBI" id="CHEBI:15378"/>
        <dbReference type="ChEBI" id="CHEBI:30616"/>
        <dbReference type="ChEBI" id="CHEBI:43474"/>
        <dbReference type="ChEBI" id="CHEBI:149470"/>
        <dbReference type="ChEBI" id="CHEBI:149473"/>
        <dbReference type="ChEBI" id="CHEBI:456216"/>
    </reaction>
</comment>
<keyword evidence="2 9" id="KW-0436">Ligase</keyword>
<feature type="binding site" evidence="9">
    <location>
        <position position="56"/>
    </location>
    <ligand>
        <name>Mg(2+)</name>
        <dbReference type="ChEBI" id="CHEBI:18420"/>
    </ligand>
</feature>
<comment type="function">
    <text evidence="9">Catalyzes a mechanistically unusual reaction, the ATP-dependent insertion of CO2 between the N7 and N8 nitrogen atoms of 7,8-diaminopelargonic acid (DAPA, also called 7,8-diammoniononanoate) to form a ureido ring.</text>
</comment>
<dbReference type="InterPro" id="IPR027417">
    <property type="entry name" value="P-loop_NTPase"/>
</dbReference>
<dbReference type="AlphaFoldDB" id="A0A0U1KXX6"/>
<evidence type="ECO:0000256" key="6">
    <source>
        <dbReference type="ARBA" id="ARBA00022840"/>
    </source>
</evidence>
<evidence type="ECO:0000256" key="9">
    <source>
        <dbReference type="HAMAP-Rule" id="MF_00336"/>
    </source>
</evidence>
<feature type="binding site" evidence="9">
    <location>
        <position position="42"/>
    </location>
    <ligand>
        <name>substrate</name>
    </ligand>
</feature>
<dbReference type="Pfam" id="PF13500">
    <property type="entry name" value="AAA_26"/>
    <property type="match status" value="1"/>
</dbReference>
<dbReference type="SUPFAM" id="SSF52540">
    <property type="entry name" value="P-loop containing nucleoside triphosphate hydrolases"/>
    <property type="match status" value="1"/>
</dbReference>
<dbReference type="InterPro" id="IPR004472">
    <property type="entry name" value="DTB_synth_BioD"/>
</dbReference>
<keyword evidence="5 9" id="KW-0093">Biotin biosynthesis</keyword>
<comment type="catalytic activity">
    <reaction evidence="9">
        <text>(7R,8S)-7,8-diammoniononanoate + CO2 + ATP = (4R,5S)-dethiobiotin + ADP + phosphate + 3 H(+)</text>
        <dbReference type="Rhea" id="RHEA:15805"/>
        <dbReference type="ChEBI" id="CHEBI:15378"/>
        <dbReference type="ChEBI" id="CHEBI:16526"/>
        <dbReference type="ChEBI" id="CHEBI:30616"/>
        <dbReference type="ChEBI" id="CHEBI:43474"/>
        <dbReference type="ChEBI" id="CHEBI:149469"/>
        <dbReference type="ChEBI" id="CHEBI:149473"/>
        <dbReference type="ChEBI" id="CHEBI:456216"/>
        <dbReference type="EC" id="6.3.3.3"/>
    </reaction>
</comment>
<keyword evidence="7 9" id="KW-0460">Magnesium</keyword>
<dbReference type="CDD" id="cd03109">
    <property type="entry name" value="DTBS"/>
    <property type="match status" value="1"/>
</dbReference>
<comment type="cofactor">
    <cofactor evidence="9">
        <name>Mg(2+)</name>
        <dbReference type="ChEBI" id="CHEBI:18420"/>
    </cofactor>
</comment>
<evidence type="ECO:0000256" key="4">
    <source>
        <dbReference type="ARBA" id="ARBA00022741"/>
    </source>
</evidence>
<feature type="binding site" evidence="9">
    <location>
        <position position="118"/>
    </location>
    <ligand>
        <name>Mg(2+)</name>
        <dbReference type="ChEBI" id="CHEBI:18420"/>
    </ligand>
</feature>
<keyword evidence="3 9" id="KW-0479">Metal-binding</keyword>